<name>A0ABY2ITA7_9MICO</name>
<dbReference type="Proteomes" id="UP000297604">
    <property type="component" value="Unassembled WGS sequence"/>
</dbReference>
<evidence type="ECO:0008006" key="3">
    <source>
        <dbReference type="Google" id="ProtNLM"/>
    </source>
</evidence>
<evidence type="ECO:0000313" key="1">
    <source>
        <dbReference type="EMBL" id="TFC22549.1"/>
    </source>
</evidence>
<dbReference type="EMBL" id="SOFS01000012">
    <property type="protein sequence ID" value="TFC22549.1"/>
    <property type="molecule type" value="Genomic_DNA"/>
</dbReference>
<sequence>MIGFDDDLDVPRCSRAGCREDAQWRIDWRNPRIHTADRVKTWLACPEHVEYLREFLGARDFPVAVFALEAAPDTTPGRPAAGTDPS</sequence>
<organism evidence="1 2">
    <name type="scientific">Cryobacterium glucosi</name>
    <dbReference type="NCBI Taxonomy" id="1259175"/>
    <lineage>
        <taxon>Bacteria</taxon>
        <taxon>Bacillati</taxon>
        <taxon>Actinomycetota</taxon>
        <taxon>Actinomycetes</taxon>
        <taxon>Micrococcales</taxon>
        <taxon>Microbacteriaceae</taxon>
        <taxon>Cryobacterium</taxon>
    </lineage>
</organism>
<dbReference type="RefSeq" id="WP_134448672.1">
    <property type="nucleotide sequence ID" value="NZ_SOFS01000012.1"/>
</dbReference>
<keyword evidence="2" id="KW-1185">Reference proteome</keyword>
<comment type="caution">
    <text evidence="1">The sequence shown here is derived from an EMBL/GenBank/DDBJ whole genome shotgun (WGS) entry which is preliminary data.</text>
</comment>
<proteinExistence type="predicted"/>
<evidence type="ECO:0000313" key="2">
    <source>
        <dbReference type="Proteomes" id="UP000297604"/>
    </source>
</evidence>
<protein>
    <recommendedName>
        <fullName evidence="3">Acetone carboxylase</fullName>
    </recommendedName>
</protein>
<accession>A0ABY2ITA7</accession>
<gene>
    <name evidence="1" type="ORF">E3O46_03655</name>
</gene>
<reference evidence="1 2" key="1">
    <citation type="submission" date="2019-03" db="EMBL/GenBank/DDBJ databases">
        <title>Genomics of glacier-inhabiting Cryobacterium strains.</title>
        <authorList>
            <person name="Liu Q."/>
            <person name="Xin Y.-H."/>
        </authorList>
    </citation>
    <scope>NUCLEOTIDE SEQUENCE [LARGE SCALE GENOMIC DNA]</scope>
    <source>
        <strain evidence="1 2">MDB1-5</strain>
    </source>
</reference>